<accession>A0A0Q2FT71</accession>
<gene>
    <name evidence="5" type="primary">lpoB</name>
    <name evidence="8" type="ORF">B9Q54_02770</name>
    <name evidence="4" type="ORF">BU953_03255</name>
    <name evidence="5" type="ORF">BZ274_01520</name>
    <name evidence="7" type="ORF">C6T04_04710</name>
    <name evidence="6" type="ORF">CJD00_07470</name>
    <name evidence="9" type="ORF">DSX26_06625</name>
    <name evidence="10" type="ORF">DYF97_07590</name>
    <name evidence="11" type="ORF">DYU70_06375</name>
    <name evidence="3" type="ORF">ES716_02430</name>
</gene>
<reference evidence="6 14" key="1">
    <citation type="submission" date="2018-05" db="EMBL/GenBank/DDBJ databases">
        <authorList>
            <consortium name="GenomeTrakr network: Whole genome sequencing for foodborne pathogen traceback"/>
        </authorList>
    </citation>
    <scope>NUCLEOTIDE SEQUENCE [LARGE SCALE GENOMIC DNA]</scope>
    <source>
        <strain evidence="6 14">NC_C6016</strain>
    </source>
</reference>
<proteinExistence type="predicted"/>
<dbReference type="GeneID" id="66545054"/>
<feature type="signal peptide" evidence="2">
    <location>
        <begin position="1"/>
        <end position="21"/>
    </location>
</feature>
<evidence type="ECO:0000256" key="2">
    <source>
        <dbReference type="SAM" id="SignalP"/>
    </source>
</evidence>
<dbReference type="Gene3D" id="3.40.50.10610">
    <property type="entry name" value="ABC-type transport auxiliary lipoprotein component"/>
    <property type="match status" value="1"/>
</dbReference>
<evidence type="ECO:0000313" key="4">
    <source>
        <dbReference type="EMBL" id="EAJ1076640.1"/>
    </source>
</evidence>
<evidence type="ECO:0000313" key="17">
    <source>
        <dbReference type="Proteomes" id="UP000409545"/>
    </source>
</evidence>
<reference evidence="5 16" key="2">
    <citation type="submission" date="2018-05" db="EMBL/GenBank/DDBJ databases">
        <authorList>
            <consortium name="PulseNet: The National Subtyping Network for Foodborne Disease Surveillance"/>
            <person name="Tarr C.L."/>
            <person name="Trees E."/>
            <person name="Katz L.S."/>
            <person name="Carleton-Romer H.A."/>
            <person name="Stroika S."/>
            <person name="Kucerova Z."/>
            <person name="Roache K.F."/>
            <person name="Sabol A.L."/>
            <person name="Besser J."/>
            <person name="Gerner-Smidt P."/>
        </authorList>
    </citation>
    <scope>NUCLEOTIDE SEQUENCE [LARGE SCALE GENOMIC DNA]</scope>
    <source>
        <strain evidence="5 16">PNUSAC001435</strain>
        <strain evidence="3 20">PNUSAC007828</strain>
    </source>
</reference>
<dbReference type="Proteomes" id="UP000382436">
    <property type="component" value="Unassembled WGS sequence"/>
</dbReference>
<dbReference type="OrthoDB" id="272776at2"/>
<dbReference type="EMBL" id="AACDUL010000014">
    <property type="protein sequence ID" value="EAK1510091.1"/>
    <property type="molecule type" value="Genomic_DNA"/>
</dbReference>
<evidence type="ECO:0000313" key="5">
    <source>
        <dbReference type="EMBL" id="EAJ9196873.1"/>
    </source>
</evidence>
<evidence type="ECO:0000313" key="3">
    <source>
        <dbReference type="EMBL" id="EAH8156796.1"/>
    </source>
</evidence>
<feature type="chain" id="PRO_5015044076" description="Penicillin-binding protein activator LpoB" evidence="2">
    <location>
        <begin position="22"/>
        <end position="207"/>
    </location>
</feature>
<evidence type="ECO:0000313" key="12">
    <source>
        <dbReference type="Proteomes" id="UP000333665"/>
    </source>
</evidence>
<evidence type="ECO:0000313" key="13">
    <source>
        <dbReference type="Proteomes" id="UP000352088"/>
    </source>
</evidence>
<dbReference type="EMBL" id="AACSIE010000005">
    <property type="protein sequence ID" value="EAL9204781.1"/>
    <property type="molecule type" value="Genomic_DNA"/>
</dbReference>
<keyword evidence="2" id="KW-0732">Signal</keyword>
<dbReference type="EMBL" id="AACBVJ010000002">
    <property type="protein sequence ID" value="EAJ9196873.1"/>
    <property type="molecule type" value="Genomic_DNA"/>
</dbReference>
<dbReference type="AlphaFoldDB" id="A0A0Q2FT71"/>
<evidence type="ECO:0000313" key="6">
    <source>
        <dbReference type="EMBL" id="EAK1510091.1"/>
    </source>
</evidence>
<organism evidence="5 16">
    <name type="scientific">Campylobacter coli</name>
    <dbReference type="NCBI Taxonomy" id="195"/>
    <lineage>
        <taxon>Bacteria</taxon>
        <taxon>Pseudomonadati</taxon>
        <taxon>Campylobacterota</taxon>
        <taxon>Epsilonproteobacteria</taxon>
        <taxon>Campylobacterales</taxon>
        <taxon>Campylobacteraceae</taxon>
        <taxon>Campylobacter</taxon>
    </lineage>
</organism>
<dbReference type="Proteomes" id="UP000557830">
    <property type="component" value="Unassembled WGS sequence"/>
</dbReference>
<dbReference type="eggNOG" id="COG3417">
    <property type="taxonomic scope" value="Bacteria"/>
</dbReference>
<evidence type="ECO:0000313" key="11">
    <source>
        <dbReference type="EMBL" id="EAL9204781.1"/>
    </source>
</evidence>
<dbReference type="Proteomes" id="UP000333665">
    <property type="component" value="Unassembled WGS sequence"/>
</dbReference>
<dbReference type="Proteomes" id="UP000365807">
    <property type="component" value="Unassembled WGS sequence"/>
</dbReference>
<dbReference type="EMBL" id="AACGFG010000005">
    <property type="protein sequence ID" value="EAK4358229.1"/>
    <property type="molecule type" value="Genomic_DNA"/>
</dbReference>
<sequence>MKKNIFIIFSAFFAVFFAACGAPVYTDGYASQKKQGDALTLGLDREDFEKTAQIMIDSMLSDPAFANIQPGQRKVIAIGKIINDTPQRIDTDKLISKITIALRKSGKFVLTTAVAAGGARDEMSEAVRELRDNDEFNQNTISSKGTLVAPDFSISGKIRQDNVKLKNGDIQAEYFFYLSVTDLNSGLAYWEDERTIDKTGSSKSVTW</sequence>
<dbReference type="STRING" id="195.ATE51_00180"/>
<dbReference type="EMBL" id="AACGUZ010000003">
    <property type="protein sequence ID" value="EAK5103194.1"/>
    <property type="molecule type" value="Genomic_DNA"/>
</dbReference>
<dbReference type="EMBL" id="AABUYW010000004">
    <property type="protein sequence ID" value="EAJ1076640.1"/>
    <property type="molecule type" value="Genomic_DNA"/>
</dbReference>
<dbReference type="Proteomes" id="UP000352088">
    <property type="component" value="Unassembled WGS sequence"/>
</dbReference>
<protein>
    <recommendedName>
        <fullName evidence="1">Penicillin-binding protein activator LpoB</fullName>
    </recommendedName>
</protein>
<evidence type="ECO:0000313" key="8">
    <source>
        <dbReference type="EMBL" id="EAK5103194.1"/>
    </source>
</evidence>
<dbReference type="EMBL" id="AACQHW010000006">
    <property type="protein sequence ID" value="EAL6851136.1"/>
    <property type="molecule type" value="Genomic_DNA"/>
</dbReference>
<evidence type="ECO:0000313" key="14">
    <source>
        <dbReference type="Proteomes" id="UP000361993"/>
    </source>
</evidence>
<evidence type="ECO:0000313" key="7">
    <source>
        <dbReference type="EMBL" id="EAK4358229.1"/>
    </source>
</evidence>
<comment type="caution">
    <text evidence="5">The sequence shown here is derived from an EMBL/GenBank/DDBJ whole genome shotgun (WGS) entry which is preliminary data.</text>
</comment>
<dbReference type="EMBL" id="AACRQU010000019">
    <property type="protein sequence ID" value="EAL8417226.1"/>
    <property type="molecule type" value="Genomic_DNA"/>
</dbReference>
<dbReference type="RefSeq" id="WP_002778802.1">
    <property type="nucleotide sequence ID" value="NZ_AANHVQ020000002.1"/>
</dbReference>
<evidence type="ECO:0000313" key="18">
    <source>
        <dbReference type="Proteomes" id="UP000411403"/>
    </source>
</evidence>
<reference evidence="7 15" key="3">
    <citation type="submission" date="2018-06" db="EMBL/GenBank/DDBJ databases">
        <authorList>
            <consortium name="NARMS: The National Antimicrobial Resistance Monitoring System"/>
        </authorList>
    </citation>
    <scope>NUCLEOTIDE SEQUENCE [LARGE SCALE GENOMIC DNA]</scope>
    <source>
        <strain evidence="11 18">CVM N17C171</strain>
        <strain evidence="9 13">CVM N17C548</strain>
        <strain evidence="7 15">FSIS11807978</strain>
        <strain evidence="10 12">FSIS11812579</strain>
        <strain evidence="4 19">FSIS1609200</strain>
        <strain evidence="8 17">FSIS1711007</strain>
    </source>
</reference>
<dbReference type="InterPro" id="IPR014094">
    <property type="entry name" value="LpoB"/>
</dbReference>
<dbReference type="PROSITE" id="PS51257">
    <property type="entry name" value="PROKAR_LIPOPROTEIN"/>
    <property type="match status" value="1"/>
</dbReference>
<evidence type="ECO:0000313" key="10">
    <source>
        <dbReference type="EMBL" id="EAL8417226.1"/>
    </source>
</evidence>
<evidence type="ECO:0000256" key="1">
    <source>
        <dbReference type="NCBIfam" id="TIGR02722"/>
    </source>
</evidence>
<dbReference type="Proteomes" id="UP000409545">
    <property type="component" value="Unassembled WGS sequence"/>
</dbReference>
<evidence type="ECO:0000313" key="9">
    <source>
        <dbReference type="EMBL" id="EAL6851136.1"/>
    </source>
</evidence>
<evidence type="ECO:0000313" key="20">
    <source>
        <dbReference type="Proteomes" id="UP000576616"/>
    </source>
</evidence>
<name>A0A0Q2FT71_CAMCO</name>
<dbReference type="Proteomes" id="UP000361993">
    <property type="component" value="Unassembled WGS sequence"/>
</dbReference>
<dbReference type="Pfam" id="PF13036">
    <property type="entry name" value="LpoB"/>
    <property type="match status" value="1"/>
</dbReference>
<dbReference type="KEGG" id="ccoo:ATE51_00180"/>
<dbReference type="KEGG" id="ccof:VC76_00435"/>
<evidence type="ECO:0000313" key="16">
    <source>
        <dbReference type="Proteomes" id="UP000382436"/>
    </source>
</evidence>
<dbReference type="EMBL" id="AABKAB010000003">
    <property type="protein sequence ID" value="EAH8156796.1"/>
    <property type="molecule type" value="Genomic_DNA"/>
</dbReference>
<evidence type="ECO:0000313" key="15">
    <source>
        <dbReference type="Proteomes" id="UP000365807"/>
    </source>
</evidence>
<dbReference type="Proteomes" id="UP000411403">
    <property type="component" value="Unassembled WGS sequence"/>
</dbReference>
<dbReference type="NCBIfam" id="TIGR02722">
    <property type="entry name" value="lp"/>
    <property type="match status" value="1"/>
</dbReference>
<evidence type="ECO:0000313" key="19">
    <source>
        <dbReference type="Proteomes" id="UP000557830"/>
    </source>
</evidence>
<dbReference type="Proteomes" id="UP000576616">
    <property type="component" value="Unassembled WGS sequence"/>
</dbReference>